<protein>
    <submittedName>
        <fullName evidence="1">Uncharacterized protein</fullName>
    </submittedName>
</protein>
<reference evidence="1 2" key="1">
    <citation type="submission" date="2018-12" db="EMBL/GenBank/DDBJ databases">
        <title>Deinococcus radiophilus ATCC 27603 genome sequencing and assembly.</title>
        <authorList>
            <person name="Maclea K.S."/>
            <person name="Maynard C.R."/>
        </authorList>
    </citation>
    <scope>NUCLEOTIDE SEQUENCE [LARGE SCALE GENOMIC DNA]</scope>
    <source>
        <strain evidence="1 2">ATCC 27603</strain>
    </source>
</reference>
<name>A0A3S0JQU6_9DEIO</name>
<dbReference type="Proteomes" id="UP000277766">
    <property type="component" value="Unassembled WGS sequence"/>
</dbReference>
<evidence type="ECO:0000313" key="2">
    <source>
        <dbReference type="Proteomes" id="UP000277766"/>
    </source>
</evidence>
<dbReference type="AlphaFoldDB" id="A0A3S0JQU6"/>
<keyword evidence="2" id="KW-1185">Reference proteome</keyword>
<accession>A0A3S0JQU6</accession>
<organism evidence="1 2">
    <name type="scientific">Deinococcus radiophilus</name>
    <dbReference type="NCBI Taxonomy" id="32062"/>
    <lineage>
        <taxon>Bacteria</taxon>
        <taxon>Thermotogati</taxon>
        <taxon>Deinococcota</taxon>
        <taxon>Deinococci</taxon>
        <taxon>Deinococcales</taxon>
        <taxon>Deinococcaceae</taxon>
        <taxon>Deinococcus</taxon>
    </lineage>
</organism>
<dbReference type="EMBL" id="RXPE01000012">
    <property type="protein sequence ID" value="RTR27062.1"/>
    <property type="molecule type" value="Genomic_DNA"/>
</dbReference>
<proteinExistence type="predicted"/>
<comment type="caution">
    <text evidence="1">The sequence shown here is derived from an EMBL/GenBank/DDBJ whole genome shotgun (WGS) entry which is preliminary data.</text>
</comment>
<gene>
    <name evidence="1" type="ORF">EJ104_07230</name>
</gene>
<dbReference type="RefSeq" id="WP_126352084.1">
    <property type="nucleotide sequence ID" value="NZ_RXPE01000012.1"/>
</dbReference>
<sequence length="195" mass="21876">MAGYGTALQARREQVGYRSQSDLARAVRALHEEGDLPAGLRPFSQQWLSRLEEDTDGQVLLSARAQQLRALAYMLGWTAAEFETEVGVPLGSVPLPSTRAAGPDQAPDAQQQGWEVQPVQRPIPGSLREAAEVFGARAEWAELREGRWLRFLTDLHHRRTPQTAGEWLDLFLDLRKRFDPPALPDQRGEEDAWTP</sequence>
<dbReference type="OrthoDB" id="68108at2"/>
<evidence type="ECO:0000313" key="1">
    <source>
        <dbReference type="EMBL" id="RTR27062.1"/>
    </source>
</evidence>